<feature type="compositionally biased region" description="Basic and acidic residues" evidence="1">
    <location>
        <begin position="1"/>
        <end position="10"/>
    </location>
</feature>
<feature type="compositionally biased region" description="Polar residues" evidence="1">
    <location>
        <begin position="112"/>
        <end position="125"/>
    </location>
</feature>
<keyword evidence="3" id="KW-1185">Reference proteome</keyword>
<accession>A0AAD7SS19</accession>
<reference evidence="2" key="1">
    <citation type="journal article" date="2023" name="Science">
        <title>Genome structures resolve the early diversification of teleost fishes.</title>
        <authorList>
            <person name="Parey E."/>
            <person name="Louis A."/>
            <person name="Montfort J."/>
            <person name="Bouchez O."/>
            <person name="Roques C."/>
            <person name="Iampietro C."/>
            <person name="Lluch J."/>
            <person name="Castinel A."/>
            <person name="Donnadieu C."/>
            <person name="Desvignes T."/>
            <person name="Floi Bucao C."/>
            <person name="Jouanno E."/>
            <person name="Wen M."/>
            <person name="Mejri S."/>
            <person name="Dirks R."/>
            <person name="Jansen H."/>
            <person name="Henkel C."/>
            <person name="Chen W.J."/>
            <person name="Zahm M."/>
            <person name="Cabau C."/>
            <person name="Klopp C."/>
            <person name="Thompson A.W."/>
            <person name="Robinson-Rechavi M."/>
            <person name="Braasch I."/>
            <person name="Lecointre G."/>
            <person name="Bobe J."/>
            <person name="Postlethwait J.H."/>
            <person name="Berthelot C."/>
            <person name="Roest Crollius H."/>
            <person name="Guiguen Y."/>
        </authorList>
    </citation>
    <scope>NUCLEOTIDE SEQUENCE</scope>
    <source>
        <strain evidence="2">NC1722</strain>
    </source>
</reference>
<protein>
    <submittedName>
        <fullName evidence="2">Uncharacterized protein</fullName>
    </submittedName>
</protein>
<evidence type="ECO:0000313" key="3">
    <source>
        <dbReference type="Proteomes" id="UP001221898"/>
    </source>
</evidence>
<name>A0AAD7SS19_9TELE</name>
<dbReference type="EMBL" id="JAINUG010000037">
    <property type="protein sequence ID" value="KAJ8407779.1"/>
    <property type="molecule type" value="Genomic_DNA"/>
</dbReference>
<evidence type="ECO:0000256" key="1">
    <source>
        <dbReference type="SAM" id="MobiDB-lite"/>
    </source>
</evidence>
<proteinExistence type="predicted"/>
<evidence type="ECO:0000313" key="2">
    <source>
        <dbReference type="EMBL" id="KAJ8407779.1"/>
    </source>
</evidence>
<comment type="caution">
    <text evidence="2">The sequence shown here is derived from an EMBL/GenBank/DDBJ whole genome shotgun (WGS) entry which is preliminary data.</text>
</comment>
<sequence length="125" mass="13175">MCSGEPDEHVPSPPASRQISVCLPGPPVAPGGAPERIPAGTPYLARAAVDRRAARWPGTMAHFHPPGSQRRHGAQGNGEGAFSICQSLPQGGGARDARTITNLEEVVKRDQMPQSESEAESQPFT</sequence>
<gene>
    <name evidence="2" type="ORF">AAFF_G00268230</name>
</gene>
<feature type="region of interest" description="Disordered" evidence="1">
    <location>
        <begin position="58"/>
        <end position="125"/>
    </location>
</feature>
<dbReference type="Proteomes" id="UP001221898">
    <property type="component" value="Unassembled WGS sequence"/>
</dbReference>
<organism evidence="2 3">
    <name type="scientific">Aldrovandia affinis</name>
    <dbReference type="NCBI Taxonomy" id="143900"/>
    <lineage>
        <taxon>Eukaryota</taxon>
        <taxon>Metazoa</taxon>
        <taxon>Chordata</taxon>
        <taxon>Craniata</taxon>
        <taxon>Vertebrata</taxon>
        <taxon>Euteleostomi</taxon>
        <taxon>Actinopterygii</taxon>
        <taxon>Neopterygii</taxon>
        <taxon>Teleostei</taxon>
        <taxon>Notacanthiformes</taxon>
        <taxon>Halosauridae</taxon>
        <taxon>Aldrovandia</taxon>
    </lineage>
</organism>
<feature type="region of interest" description="Disordered" evidence="1">
    <location>
        <begin position="1"/>
        <end position="39"/>
    </location>
</feature>
<dbReference type="AlphaFoldDB" id="A0AAD7SS19"/>